<dbReference type="Gene3D" id="3.20.20.80">
    <property type="entry name" value="Glycosidases"/>
    <property type="match status" value="1"/>
</dbReference>
<evidence type="ECO:0000256" key="5">
    <source>
        <dbReference type="SAM" id="MobiDB-lite"/>
    </source>
</evidence>
<feature type="domain" description="SLH" evidence="6">
    <location>
        <begin position="1028"/>
        <end position="1091"/>
    </location>
</feature>
<feature type="region of interest" description="Disordered" evidence="5">
    <location>
        <begin position="761"/>
        <end position="787"/>
    </location>
</feature>
<comment type="caution">
    <text evidence="7">The sequence shown here is derived from an EMBL/GenBank/DDBJ whole genome shotgun (WGS) entry which is preliminary data.</text>
</comment>
<keyword evidence="8" id="KW-1185">Reference proteome</keyword>
<organism evidence="7 8">
    <name type="scientific">Paenibacillus glycanilyticus</name>
    <dbReference type="NCBI Taxonomy" id="126569"/>
    <lineage>
        <taxon>Bacteria</taxon>
        <taxon>Bacillati</taxon>
        <taxon>Bacillota</taxon>
        <taxon>Bacilli</taxon>
        <taxon>Bacillales</taxon>
        <taxon>Paenibacillaceae</taxon>
        <taxon>Paenibacillus</taxon>
    </lineage>
</organism>
<dbReference type="EC" id="3.2.1.89" evidence="4"/>
<evidence type="ECO:0000256" key="4">
    <source>
        <dbReference type="RuleBase" id="RU361192"/>
    </source>
</evidence>
<dbReference type="EMBL" id="BSSQ01000001">
    <property type="protein sequence ID" value="GLX65826.1"/>
    <property type="molecule type" value="Genomic_DNA"/>
</dbReference>
<dbReference type="PROSITE" id="PS51272">
    <property type="entry name" value="SLH"/>
    <property type="match status" value="3"/>
</dbReference>
<dbReference type="RefSeq" id="WP_284236502.1">
    <property type="nucleotide sequence ID" value="NZ_BSSQ01000001.1"/>
</dbReference>
<dbReference type="InterPro" id="IPR011081">
    <property type="entry name" value="Big_4"/>
</dbReference>
<evidence type="ECO:0000259" key="6">
    <source>
        <dbReference type="PROSITE" id="PS51272"/>
    </source>
</evidence>
<accession>A0ABQ6G8F7</accession>
<keyword evidence="2 4" id="KW-0378">Hydrolase</keyword>
<comment type="catalytic activity">
    <reaction evidence="4">
        <text>The enzyme specifically hydrolyzes (1-&gt;4)-beta-D-galactosidic linkages in type I arabinogalactans.</text>
        <dbReference type="EC" id="3.2.1.89"/>
    </reaction>
</comment>
<dbReference type="Proteomes" id="UP001157114">
    <property type="component" value="Unassembled WGS sequence"/>
</dbReference>
<feature type="domain" description="SLH" evidence="6">
    <location>
        <begin position="1097"/>
        <end position="1151"/>
    </location>
</feature>
<protein>
    <recommendedName>
        <fullName evidence="4">Arabinogalactan endo-beta-1,4-galactanase</fullName>
        <ecNumber evidence="4">3.2.1.89</ecNumber>
    </recommendedName>
</protein>
<dbReference type="Gene3D" id="2.60.120.260">
    <property type="entry name" value="Galactose-binding domain-like"/>
    <property type="match status" value="2"/>
</dbReference>
<feature type="compositionally biased region" description="Polar residues" evidence="5">
    <location>
        <begin position="773"/>
        <end position="787"/>
    </location>
</feature>
<evidence type="ECO:0000256" key="1">
    <source>
        <dbReference type="ARBA" id="ARBA00010687"/>
    </source>
</evidence>
<dbReference type="InterPro" id="IPR001119">
    <property type="entry name" value="SLH_dom"/>
</dbReference>
<dbReference type="PANTHER" id="PTHR34983:SF2">
    <property type="entry name" value="ENDO-BETA-1,4-GALACTANASE"/>
    <property type="match status" value="1"/>
</dbReference>
<dbReference type="InterPro" id="IPR017853">
    <property type="entry name" value="GH"/>
</dbReference>
<dbReference type="PANTHER" id="PTHR34983">
    <property type="entry name" value="ARABINOGALACTAN ENDO-BETA-1,4-GALACTANASE A"/>
    <property type="match status" value="1"/>
</dbReference>
<dbReference type="SUPFAM" id="SSF51445">
    <property type="entry name" value="(Trans)glycosidases"/>
    <property type="match status" value="1"/>
</dbReference>
<comment type="similarity">
    <text evidence="1 4">Belongs to the glycosyl hydrolase 53 family.</text>
</comment>
<dbReference type="Pfam" id="PF00395">
    <property type="entry name" value="SLH"/>
    <property type="match status" value="3"/>
</dbReference>
<dbReference type="Pfam" id="PF07532">
    <property type="entry name" value="Big_4"/>
    <property type="match status" value="1"/>
</dbReference>
<dbReference type="Pfam" id="PF07745">
    <property type="entry name" value="Glyco_hydro_53"/>
    <property type="match status" value="1"/>
</dbReference>
<evidence type="ECO:0000256" key="3">
    <source>
        <dbReference type="ARBA" id="ARBA00023295"/>
    </source>
</evidence>
<reference evidence="7 8" key="1">
    <citation type="submission" date="2023-03" db="EMBL/GenBank/DDBJ databases">
        <title>Draft genome sequence of the bacteria which degrade cell wall of Tricholomamatutake.</title>
        <authorList>
            <person name="Konishi Y."/>
            <person name="Fukuta Y."/>
            <person name="Shirasaka N."/>
        </authorList>
    </citation>
    <scope>NUCLEOTIDE SEQUENCE [LARGE SCALE GENOMIC DNA]</scope>
    <source>
        <strain evidence="8">mu1</strain>
    </source>
</reference>
<keyword evidence="3 4" id="KW-0326">Glycosidase</keyword>
<sequence length="1151" mass="123287">MKRMIRSGILLFFTIAVALTTMVGVGPVKEAEAAESNLSDPDTFIKGVDISTLQALEDKNVKFYDEGQEEDLLKIMKDHGVNYVRLRLWNDPVQAGGYNDKAHVLAMAERVKAAGMKLLLDFHYSDFWADPGQQVKPAAWKDLSFADLKTAVYDYTADVMSELADADAYPDMVQIGNEINSGMLLPDGSTSNMDNLAELIGEGVKAVRDTTPEGQTTQIMLHLAEGGNNGKFRSFFDAMEARHVDYDVIGMSYYPFWHGSFQQLKSNMDDIAARYGKPIVVAETSYANTLENGDDHPNTVGENETKLVGFEASVANQKLVTETVLNTVAHVQGGLGLGVFYWEPAWLPGVGWKEGEGNAWENQAMFDYEGNALDSLNAFRYVPGSIAGVNPILVYPATPVTITTGDSLALPADTKVLYNEGTILSKAVEWDEFDSELLNTPGTFAVQGKVAGTDLNTSVEVTVTGSPNWIKNGSFESGTLSNWDVTGDTGAVKIEHNAGNAKAGEYALNYWSGSAFAYQVSQTVTGLENGTYELRAYASGGEYADQAISLTAESGGETYSTPVTNAGYNVWKLYSIGEINVTDGQVKVGISVNGPAGAWGYFDKFELVKTEKAEVNVVQNPGFESGELAPWEVSGDSEAVKAEQNAANANSGDYALNYWLGTPFKYTVKQSLEKLENGIYELRGSASGGVYNDQKISLFANSGGKTYSTNVVNTGWNDWHSYTVSNIEIRDGKVSFGFDVDAPAGAWGYMDDIALVRVGDLPTGGESDGDGDNGTSAGNTGQSGTNGVVTLTSSQLTADGKGGYTAVLPASTTEVVLPAGLYDVMKKGPVTLSAGELSLTLPSEVATELLGKLKNETGSKVTVSFVPVTGEAARQLLSGTDAEVHALGTIYNFELSVTDAAGHVEKLSSFSRPLTLRLKQQQAGNPDLTGIYYIADDGTIQYAGGQLMDGVWHTTVSHFSKYALLEVKKSFADVPGSHWAAQAVNSLFAKQIVQGVSAAAFEPGREVSRAEFTAILVRALKLDKGSNAAVPFSDVPESAWYADAVSIAYEAGLINGRSAEQFDPNGSITRQEMAVMLAKAYYILYKDTAATGVAGGSLPFSDQSSIAGWALSSVQWAYEQGLLKGREGGRFAPAQPMTRAEAAEVVYRLLK</sequence>
<evidence type="ECO:0000256" key="2">
    <source>
        <dbReference type="ARBA" id="ARBA00022801"/>
    </source>
</evidence>
<evidence type="ECO:0000313" key="7">
    <source>
        <dbReference type="EMBL" id="GLX65826.1"/>
    </source>
</evidence>
<dbReference type="InterPro" id="IPR011683">
    <property type="entry name" value="Glyco_hydro_53"/>
</dbReference>
<gene>
    <name evidence="7" type="ORF">MU1_01700</name>
</gene>
<proteinExistence type="inferred from homology"/>
<evidence type="ECO:0000313" key="8">
    <source>
        <dbReference type="Proteomes" id="UP001157114"/>
    </source>
</evidence>
<feature type="domain" description="SLH" evidence="6">
    <location>
        <begin position="967"/>
        <end position="1027"/>
    </location>
</feature>
<name>A0ABQ6G8F7_9BACL</name>